<accession>A0A0F5YIM7</accession>
<dbReference type="Pfam" id="PF02486">
    <property type="entry name" value="Rep_trans"/>
    <property type="match status" value="1"/>
</dbReference>
<evidence type="ECO:0000313" key="3">
    <source>
        <dbReference type="Proteomes" id="UP000033607"/>
    </source>
</evidence>
<dbReference type="EMBL" id="LATL02000353">
    <property type="protein sequence ID" value="KKD38779.1"/>
    <property type="molecule type" value="Genomic_DNA"/>
</dbReference>
<dbReference type="AlphaFoldDB" id="A0A0F5YIM7"/>
<dbReference type="InterPro" id="IPR003491">
    <property type="entry name" value="REP-like_C"/>
</dbReference>
<dbReference type="RefSeq" id="WP_046277797.1">
    <property type="nucleotide sequence ID" value="NZ_LATL02000353.1"/>
</dbReference>
<organism evidence="2 3">
    <name type="scientific">Limnoraphis robusta CS-951</name>
    <dbReference type="NCBI Taxonomy" id="1637645"/>
    <lineage>
        <taxon>Bacteria</taxon>
        <taxon>Bacillati</taxon>
        <taxon>Cyanobacteriota</taxon>
        <taxon>Cyanophyceae</taxon>
        <taxon>Oscillatoriophycideae</taxon>
        <taxon>Oscillatoriales</taxon>
        <taxon>Sirenicapillariaceae</taxon>
        <taxon>Limnoraphis</taxon>
    </lineage>
</organism>
<comment type="caution">
    <text evidence="2">The sequence shown here is derived from an EMBL/GenBank/DDBJ whole genome shotgun (WGS) entry which is preliminary data.</text>
</comment>
<protein>
    <recommendedName>
        <fullName evidence="1">Replication initiation protein-like C-terminal domain-containing protein</fullName>
    </recommendedName>
</protein>
<dbReference type="Proteomes" id="UP000033607">
    <property type="component" value="Unassembled WGS sequence"/>
</dbReference>
<reference evidence="2 3" key="1">
    <citation type="submission" date="2015-06" db="EMBL/GenBank/DDBJ databases">
        <title>Draft genome assembly of filamentous brackish cyanobacterium Limnoraphis robusta strain CS-951.</title>
        <authorList>
            <person name="Willis A."/>
            <person name="Parks M."/>
            <person name="Burford M.A."/>
        </authorList>
    </citation>
    <scope>NUCLEOTIDE SEQUENCE [LARGE SCALE GENOMIC DNA]</scope>
    <source>
        <strain evidence="2 3">CS-951</strain>
    </source>
</reference>
<evidence type="ECO:0000259" key="1">
    <source>
        <dbReference type="Pfam" id="PF02486"/>
    </source>
</evidence>
<name>A0A0F5YIM7_9CYAN</name>
<gene>
    <name evidence="2" type="ORF">WN50_06965</name>
</gene>
<sequence length="305" mass="35516">MNFELEVTDRQFKIDWFKAFLRTEEPDMIHRCAQQLQVESPLLAKDVVLGQKYWHEHYGIPGCSFMVHRPTSSGEEYLYCVELTGRFLTGNILQVLELCNLLNDSGELDVRRIDLACDYYPYQGLSLKPWESYVQNHKVVGYQKVQRIVRSDSTGTRSTVYLGSRSSEQMVRFYCKEVDGILCDRWEVEFKRSKATQVVDKFLTDGPRCLFDYLFGSVQLMGEDWFDQYRLCEGIRLSSQTSITSIQRSLNFLWSIAPSLGMLNECFGDEYFFDLVQRVVDSGKLKLRTRHINAIAEYQNYHGVA</sequence>
<proteinExistence type="predicted"/>
<evidence type="ECO:0000313" key="2">
    <source>
        <dbReference type="EMBL" id="KKD38779.1"/>
    </source>
</evidence>
<feature type="domain" description="Replication initiation protein-like C-terminal" evidence="1">
    <location>
        <begin position="110"/>
        <end position="268"/>
    </location>
</feature>